<feature type="transmembrane region" description="Helical" evidence="6">
    <location>
        <begin position="77"/>
        <end position="94"/>
    </location>
</feature>
<dbReference type="RefSeq" id="WP_149122250.1">
    <property type="nucleotide sequence ID" value="NZ_VTFL01000001.1"/>
</dbReference>
<feature type="transmembrane region" description="Helical" evidence="6">
    <location>
        <begin position="12"/>
        <end position="33"/>
    </location>
</feature>
<feature type="transmembrane region" description="Helical" evidence="6">
    <location>
        <begin position="194"/>
        <end position="213"/>
    </location>
</feature>
<dbReference type="InterPro" id="IPR011701">
    <property type="entry name" value="MFS"/>
</dbReference>
<feature type="transmembrane region" description="Helical" evidence="6">
    <location>
        <begin position="259"/>
        <end position="282"/>
    </location>
</feature>
<feature type="transmembrane region" description="Helical" evidence="6">
    <location>
        <begin position="348"/>
        <end position="367"/>
    </location>
</feature>
<feature type="transmembrane region" description="Helical" evidence="6">
    <location>
        <begin position="162"/>
        <end position="182"/>
    </location>
</feature>
<organism evidence="8">
    <name type="scientific">Dictyoglomus thermophilum</name>
    <dbReference type="NCBI Taxonomy" id="14"/>
    <lineage>
        <taxon>Bacteria</taxon>
        <taxon>Pseudomonadati</taxon>
        <taxon>Dictyoglomota</taxon>
        <taxon>Dictyoglomia</taxon>
        <taxon>Dictyoglomales</taxon>
        <taxon>Dictyoglomaceae</taxon>
        <taxon>Dictyoglomus</taxon>
    </lineage>
</organism>
<dbReference type="InterPro" id="IPR036259">
    <property type="entry name" value="MFS_trans_sf"/>
</dbReference>
<dbReference type="PROSITE" id="PS50850">
    <property type="entry name" value="MFS"/>
    <property type="match status" value="1"/>
</dbReference>
<feature type="transmembrane region" description="Helical" evidence="6">
    <location>
        <begin position="106"/>
        <end position="126"/>
    </location>
</feature>
<dbReference type="GO" id="GO:0022857">
    <property type="term" value="F:transmembrane transporter activity"/>
    <property type="evidence" value="ECO:0007669"/>
    <property type="project" value="InterPro"/>
</dbReference>
<dbReference type="Pfam" id="PF07690">
    <property type="entry name" value="MFS_1"/>
    <property type="match status" value="2"/>
</dbReference>
<evidence type="ECO:0000259" key="7">
    <source>
        <dbReference type="PROSITE" id="PS50850"/>
    </source>
</evidence>
<dbReference type="FunFam" id="1.20.1250.20:FF:000503">
    <property type="entry name" value="Drug resistance transporter, EmrB/QacA subfamily"/>
    <property type="match status" value="1"/>
</dbReference>
<dbReference type="GO" id="GO:0016020">
    <property type="term" value="C:membrane"/>
    <property type="evidence" value="ECO:0007669"/>
    <property type="project" value="UniProtKB-SubCell"/>
</dbReference>
<dbReference type="AlphaFoldDB" id="A0A7V4DYX9"/>
<evidence type="ECO:0000256" key="5">
    <source>
        <dbReference type="ARBA" id="ARBA00023136"/>
    </source>
</evidence>
<sequence>MNENLRDKRGVVFSLLIASFLASFLGSAINIAIPIIGKEFKLDNVALTWLNTSFQLSSATFLLFFGKLADIKGRSKLYYLGISVFAVGVFLSIFSRNYLLLLFSRIVQGIGSSVIFATSSAILTSLYPEKRGYILGIYTTSVYLGLSFGPVLGGFLTQYVGWKSIFIFTFILSFLSIILGISYRFDEVRSEEKLDLLGGFLFSLFVFLILFGTSQILKFTGIVSVGIGLVTLLGFYFVERRVSNPILDMNLLMNNKTFTFANATALINYASTFGVSFLLSLYLQNIKGVSPRDAGLFLVFQPLTQALFSAWAGRLSDRRRPEILASIGMFIISSSLFLLSRIDTESSIFLIPLYGIFLGFGFALFSAPNTNIIMSSIDRRYYGFASSFLATMRIMGQSLSMVMIGIVFSLESSFMNSYRILMLTYGILCILGVFLSIKRHEVHKLS</sequence>
<feature type="transmembrane region" description="Helical" evidence="6">
    <location>
        <begin position="388"/>
        <end position="408"/>
    </location>
</feature>
<feature type="transmembrane region" description="Helical" evidence="6">
    <location>
        <begin position="294"/>
        <end position="311"/>
    </location>
</feature>
<evidence type="ECO:0000256" key="2">
    <source>
        <dbReference type="ARBA" id="ARBA00022448"/>
    </source>
</evidence>
<dbReference type="PANTHER" id="PTHR42718:SF9">
    <property type="entry name" value="MAJOR FACILITATOR SUPERFAMILY MULTIDRUG TRANSPORTER MFSC"/>
    <property type="match status" value="1"/>
</dbReference>
<comment type="caution">
    <text evidence="8">The sequence shown here is derived from an EMBL/GenBank/DDBJ whole genome shotgun (WGS) entry which is preliminary data.</text>
</comment>
<dbReference type="CDD" id="cd17321">
    <property type="entry name" value="MFS_MMR_MDR_like"/>
    <property type="match status" value="1"/>
</dbReference>
<dbReference type="InterPro" id="IPR020846">
    <property type="entry name" value="MFS_dom"/>
</dbReference>
<protein>
    <submittedName>
        <fullName evidence="8">MFS transporter</fullName>
    </submittedName>
</protein>
<dbReference type="Gene3D" id="1.20.1720.10">
    <property type="entry name" value="Multidrug resistance protein D"/>
    <property type="match status" value="1"/>
</dbReference>
<evidence type="ECO:0000313" key="8">
    <source>
        <dbReference type="EMBL" id="HGK24363.1"/>
    </source>
</evidence>
<reference evidence="8" key="1">
    <citation type="journal article" date="2020" name="mSystems">
        <title>Genome- and Community-Level Interaction Insights into Carbon Utilization and Element Cycling Functions of Hydrothermarchaeota in Hydrothermal Sediment.</title>
        <authorList>
            <person name="Zhou Z."/>
            <person name="Liu Y."/>
            <person name="Xu W."/>
            <person name="Pan J."/>
            <person name="Luo Z.H."/>
            <person name="Li M."/>
        </authorList>
    </citation>
    <scope>NUCLEOTIDE SEQUENCE [LARGE SCALE GENOMIC DNA]</scope>
    <source>
        <strain evidence="8">SpSt-70</strain>
    </source>
</reference>
<gene>
    <name evidence="8" type="ORF">ENU78_08060</name>
</gene>
<evidence type="ECO:0000256" key="1">
    <source>
        <dbReference type="ARBA" id="ARBA00004141"/>
    </source>
</evidence>
<comment type="subcellular location">
    <subcellularLocation>
        <location evidence="1">Membrane</location>
        <topology evidence="1">Multi-pass membrane protein</topology>
    </subcellularLocation>
</comment>
<keyword evidence="4 6" id="KW-1133">Transmembrane helix</keyword>
<evidence type="ECO:0000256" key="6">
    <source>
        <dbReference type="SAM" id="Phobius"/>
    </source>
</evidence>
<dbReference type="EMBL" id="DTDV01000020">
    <property type="protein sequence ID" value="HGK24363.1"/>
    <property type="molecule type" value="Genomic_DNA"/>
</dbReference>
<evidence type="ECO:0000256" key="4">
    <source>
        <dbReference type="ARBA" id="ARBA00022989"/>
    </source>
</evidence>
<accession>A0A7V4DYX9</accession>
<name>A0A7V4DYX9_DICTH</name>
<feature type="domain" description="Major facilitator superfamily (MFS) profile" evidence="7">
    <location>
        <begin position="11"/>
        <end position="444"/>
    </location>
</feature>
<proteinExistence type="predicted"/>
<keyword evidence="5 6" id="KW-0472">Membrane</keyword>
<keyword evidence="2" id="KW-0813">Transport</keyword>
<evidence type="ECO:0000256" key="3">
    <source>
        <dbReference type="ARBA" id="ARBA00022692"/>
    </source>
</evidence>
<dbReference type="SUPFAM" id="SSF103473">
    <property type="entry name" value="MFS general substrate transporter"/>
    <property type="match status" value="1"/>
</dbReference>
<feature type="transmembrane region" description="Helical" evidence="6">
    <location>
        <begin position="133"/>
        <end position="156"/>
    </location>
</feature>
<dbReference type="Gene3D" id="1.20.1250.20">
    <property type="entry name" value="MFS general substrate transporter like domains"/>
    <property type="match status" value="1"/>
</dbReference>
<dbReference type="PANTHER" id="PTHR42718">
    <property type="entry name" value="MAJOR FACILITATOR SUPERFAMILY MULTIDRUG TRANSPORTER MFSC"/>
    <property type="match status" value="1"/>
</dbReference>
<keyword evidence="3 6" id="KW-0812">Transmembrane</keyword>
<feature type="transmembrane region" description="Helical" evidence="6">
    <location>
        <begin position="219"/>
        <end position="238"/>
    </location>
</feature>
<feature type="transmembrane region" description="Helical" evidence="6">
    <location>
        <begin position="420"/>
        <end position="437"/>
    </location>
</feature>
<feature type="transmembrane region" description="Helical" evidence="6">
    <location>
        <begin position="323"/>
        <end position="342"/>
    </location>
</feature>
<feature type="transmembrane region" description="Helical" evidence="6">
    <location>
        <begin position="45"/>
        <end position="65"/>
    </location>
</feature>